<evidence type="ECO:0000259" key="5">
    <source>
        <dbReference type="Pfam" id="PF09084"/>
    </source>
</evidence>
<keyword evidence="7" id="KW-1185">Reference proteome</keyword>
<dbReference type="SUPFAM" id="SSF53850">
    <property type="entry name" value="Periplasmic binding protein-like II"/>
    <property type="match status" value="1"/>
</dbReference>
<dbReference type="Pfam" id="PF09084">
    <property type="entry name" value="NMT1"/>
    <property type="match status" value="1"/>
</dbReference>
<evidence type="ECO:0000256" key="1">
    <source>
        <dbReference type="ARBA" id="ARBA00004418"/>
    </source>
</evidence>
<dbReference type="PROSITE" id="PS51257">
    <property type="entry name" value="PROKAR_LIPOPROTEIN"/>
    <property type="match status" value="1"/>
</dbReference>
<keyword evidence="3 4" id="KW-0732">Signal</keyword>
<evidence type="ECO:0000256" key="2">
    <source>
        <dbReference type="ARBA" id="ARBA00022448"/>
    </source>
</evidence>
<keyword evidence="2" id="KW-0813">Transport</keyword>
<reference evidence="6 7" key="1">
    <citation type="submission" date="2022-06" db="EMBL/GenBank/DDBJ databases">
        <title>Genomic Encyclopedia of Archaeal and Bacterial Type Strains, Phase II (KMG-II): from individual species to whole genera.</title>
        <authorList>
            <person name="Goeker M."/>
        </authorList>
    </citation>
    <scope>NUCLEOTIDE SEQUENCE [LARGE SCALE GENOMIC DNA]</scope>
    <source>
        <strain evidence="6 7">DSM 44255</strain>
    </source>
</reference>
<dbReference type="InterPro" id="IPR015168">
    <property type="entry name" value="SsuA/THI5"/>
</dbReference>
<name>A0ABT1IFP9_9PSEU</name>
<feature type="domain" description="SsuA/THI5-like" evidence="5">
    <location>
        <begin position="77"/>
        <end position="257"/>
    </location>
</feature>
<accession>A0ABT1IFP9</accession>
<dbReference type="CDD" id="cd13558">
    <property type="entry name" value="PBP2_SsuA_like_2"/>
    <property type="match status" value="1"/>
</dbReference>
<dbReference type="RefSeq" id="WP_253888405.1">
    <property type="nucleotide sequence ID" value="NZ_BAAAVB010000005.1"/>
</dbReference>
<organism evidence="6 7">
    <name type="scientific">Actinokineospora diospyrosa</name>
    <dbReference type="NCBI Taxonomy" id="103728"/>
    <lineage>
        <taxon>Bacteria</taxon>
        <taxon>Bacillati</taxon>
        <taxon>Actinomycetota</taxon>
        <taxon>Actinomycetes</taxon>
        <taxon>Pseudonocardiales</taxon>
        <taxon>Pseudonocardiaceae</taxon>
        <taxon>Actinokineospora</taxon>
    </lineage>
</organism>
<dbReference type="PANTHER" id="PTHR30024:SF48">
    <property type="entry name" value="ABC TRANSPORTER SUBSTRATE-BINDING PROTEIN"/>
    <property type="match status" value="1"/>
</dbReference>
<dbReference type="InterPro" id="IPR010067">
    <property type="entry name" value="ABC_SsuA_sub-bd"/>
</dbReference>
<dbReference type="EMBL" id="JAMTCO010000009">
    <property type="protein sequence ID" value="MCP2271464.1"/>
    <property type="molecule type" value="Genomic_DNA"/>
</dbReference>
<dbReference type="Gene3D" id="3.40.190.10">
    <property type="entry name" value="Periplasmic binding protein-like II"/>
    <property type="match status" value="2"/>
</dbReference>
<dbReference type="PANTHER" id="PTHR30024">
    <property type="entry name" value="ALIPHATIC SULFONATES-BINDING PROTEIN-RELATED"/>
    <property type="match status" value="1"/>
</dbReference>
<evidence type="ECO:0000313" key="7">
    <source>
        <dbReference type="Proteomes" id="UP001205185"/>
    </source>
</evidence>
<comment type="caution">
    <text evidence="6">The sequence shown here is derived from an EMBL/GenBank/DDBJ whole genome shotgun (WGS) entry which is preliminary data.</text>
</comment>
<feature type="signal peptide" evidence="4">
    <location>
        <begin position="1"/>
        <end position="26"/>
    </location>
</feature>
<evidence type="ECO:0000256" key="4">
    <source>
        <dbReference type="SAM" id="SignalP"/>
    </source>
</evidence>
<evidence type="ECO:0000313" key="6">
    <source>
        <dbReference type="EMBL" id="MCP2271464.1"/>
    </source>
</evidence>
<comment type="subcellular location">
    <subcellularLocation>
        <location evidence="1">Periplasm</location>
    </subcellularLocation>
</comment>
<dbReference type="NCBIfam" id="TIGR01728">
    <property type="entry name" value="SsuA_fam"/>
    <property type="match status" value="1"/>
</dbReference>
<evidence type="ECO:0000256" key="3">
    <source>
        <dbReference type="ARBA" id="ARBA00022729"/>
    </source>
</evidence>
<gene>
    <name evidence="6" type="ORF">LV75_003978</name>
</gene>
<proteinExistence type="predicted"/>
<feature type="chain" id="PRO_5046191527" evidence="4">
    <location>
        <begin position="27"/>
        <end position="326"/>
    </location>
</feature>
<dbReference type="Proteomes" id="UP001205185">
    <property type="component" value="Unassembled WGS sequence"/>
</dbReference>
<sequence length="326" mass="34393">MRSKRALSTTLLVALVAVLGAAALTACGSATPATGGKVVLRVGDQTGATQSRLRAAGLLDDLPYEIEWSQFAAAVNLHEALRADAIDIGGASDSPTVTAIANGSKIKVAAAWANGGRGTYLLVPKDSPAKAVADLRGKRVSPTTKGSVAHYLVIGELAKAGLSDKDVTLNFLAPTEANAAFSTGQIDAWATWSVYAVRARTEQGARVLSDGTGVNTGLNVLSATEKALGDTGKRDAIKDFTSRLDRAYDWSRSKPDAFDKWYAEFAHQPLAVATQVRPDETAYQRIPVNADLAAKLQKTYDTWVAQGLFPGGKNLSDYIDTGFEAH</sequence>
<protein>
    <submittedName>
        <fullName evidence="6">Sulfonate transport system substrate-binding protein</fullName>
    </submittedName>
</protein>